<dbReference type="GO" id="GO:0000287">
    <property type="term" value="F:magnesium ion binding"/>
    <property type="evidence" value="ECO:0007669"/>
    <property type="project" value="TreeGrafter"/>
</dbReference>
<feature type="binding site" evidence="6">
    <location>
        <position position="157"/>
    </location>
    <ligand>
        <name>Mg(2+)</name>
        <dbReference type="ChEBI" id="CHEBI:18420"/>
    </ligand>
</feature>
<evidence type="ECO:0000313" key="9">
    <source>
        <dbReference type="Proteomes" id="UP000317496"/>
    </source>
</evidence>
<evidence type="ECO:0000256" key="5">
    <source>
        <dbReference type="PIRSR" id="PIRSR015582-1"/>
    </source>
</evidence>
<dbReference type="InterPro" id="IPR011206">
    <property type="entry name" value="Citrate_lyase_beta/mcl1/mcl2"/>
</dbReference>
<dbReference type="RefSeq" id="WP_144067368.1">
    <property type="nucleotide sequence ID" value="NZ_CP041636.1"/>
</dbReference>
<keyword evidence="4 6" id="KW-0460">Magnesium</keyword>
<feature type="binding site" evidence="5">
    <location>
        <position position="66"/>
    </location>
    <ligand>
        <name>substrate</name>
    </ligand>
</feature>
<dbReference type="Gene3D" id="3.20.20.60">
    <property type="entry name" value="Phosphoenolpyruvate-binding domains"/>
    <property type="match status" value="1"/>
</dbReference>
<dbReference type="EMBL" id="CP041636">
    <property type="protein sequence ID" value="QDO96387.1"/>
    <property type="molecule type" value="Genomic_DNA"/>
</dbReference>
<dbReference type="GO" id="GO:0006107">
    <property type="term" value="P:oxaloacetate metabolic process"/>
    <property type="evidence" value="ECO:0007669"/>
    <property type="project" value="TreeGrafter"/>
</dbReference>
<accession>A0A516GY14</accession>
<keyword evidence="9" id="KW-1185">Reference proteome</keyword>
<dbReference type="PANTHER" id="PTHR32308">
    <property type="entry name" value="LYASE BETA SUBUNIT, PUTATIVE (AFU_ORTHOLOGUE AFUA_4G13030)-RELATED"/>
    <property type="match status" value="1"/>
</dbReference>
<organism evidence="8 9">
    <name type="scientific">Ferrovibrio terrae</name>
    <dbReference type="NCBI Taxonomy" id="2594003"/>
    <lineage>
        <taxon>Bacteria</taxon>
        <taxon>Pseudomonadati</taxon>
        <taxon>Pseudomonadota</taxon>
        <taxon>Alphaproteobacteria</taxon>
        <taxon>Rhodospirillales</taxon>
        <taxon>Rhodospirillaceae</taxon>
        <taxon>Ferrovibrio</taxon>
    </lineage>
</organism>
<dbReference type="InterPro" id="IPR015813">
    <property type="entry name" value="Pyrv/PenolPyrv_kinase-like_dom"/>
</dbReference>
<dbReference type="OrthoDB" id="9800547at2"/>
<comment type="similarity">
    <text evidence="2">Belongs to the HpcH/HpaI aldolase family.</text>
</comment>
<evidence type="ECO:0000259" key="7">
    <source>
        <dbReference type="Pfam" id="PF03328"/>
    </source>
</evidence>
<feature type="binding site" evidence="6">
    <location>
        <position position="130"/>
    </location>
    <ligand>
        <name>Mg(2+)</name>
        <dbReference type="ChEBI" id="CHEBI:18420"/>
    </ligand>
</feature>
<sequence length="291" mass="30860">MRLRSLLFVPADSEKKFTKAREAGADGLILDLEDSVAPPMKSAARATLATWIDASAGPRNWSFWVRINAFDTGLAMEDLATVVRPGLDGILLPKSNGGHDVVRLGHCLDALEARAGMVVGTVKIIVVATETALAMFALGSYAPAHPRLVALTWGAEDLAAVVGSTSNKDDNGDWSTPYQLARTLCLMGAAAADVPALDTLFADFRDDEGLVRACRLSRRDGFAGRLAIHPAQVSGINVAFAPSAEDLELARRIVAAFEANPGLGTIGIDGKMYDIPHLKLARRTLVAAMEG</sequence>
<dbReference type="PANTHER" id="PTHR32308:SF0">
    <property type="entry name" value="HPCH_HPAI ALDOLASE_CITRATE LYASE DOMAIN-CONTAINING PROTEIN"/>
    <property type="match status" value="1"/>
</dbReference>
<feature type="binding site" evidence="5">
    <location>
        <position position="130"/>
    </location>
    <ligand>
        <name>substrate</name>
    </ligand>
</feature>
<name>A0A516GY14_9PROT</name>
<dbReference type="Proteomes" id="UP000317496">
    <property type="component" value="Chromosome"/>
</dbReference>
<protein>
    <submittedName>
        <fullName evidence="8">CoA ester lyase</fullName>
    </submittedName>
</protein>
<evidence type="ECO:0000313" key="8">
    <source>
        <dbReference type="EMBL" id="QDO96387.1"/>
    </source>
</evidence>
<proteinExistence type="inferred from homology"/>
<evidence type="ECO:0000256" key="2">
    <source>
        <dbReference type="ARBA" id="ARBA00005568"/>
    </source>
</evidence>
<gene>
    <name evidence="8" type="ORF">FNB15_03430</name>
</gene>
<keyword evidence="8" id="KW-0456">Lyase</keyword>
<evidence type="ECO:0000256" key="1">
    <source>
        <dbReference type="ARBA" id="ARBA00001946"/>
    </source>
</evidence>
<dbReference type="AlphaFoldDB" id="A0A516GY14"/>
<comment type="cofactor">
    <cofactor evidence="1">
        <name>Mg(2+)</name>
        <dbReference type="ChEBI" id="CHEBI:18420"/>
    </cofactor>
</comment>
<dbReference type="GO" id="GO:0016829">
    <property type="term" value="F:lyase activity"/>
    <property type="evidence" value="ECO:0007669"/>
    <property type="project" value="UniProtKB-KW"/>
</dbReference>
<dbReference type="KEGG" id="fer:FNB15_03430"/>
<evidence type="ECO:0000256" key="3">
    <source>
        <dbReference type="ARBA" id="ARBA00022723"/>
    </source>
</evidence>
<keyword evidence="3 6" id="KW-0479">Metal-binding</keyword>
<dbReference type="SUPFAM" id="SSF51621">
    <property type="entry name" value="Phosphoenolpyruvate/pyruvate domain"/>
    <property type="match status" value="1"/>
</dbReference>
<dbReference type="InterPro" id="IPR005000">
    <property type="entry name" value="Aldolase/citrate-lyase_domain"/>
</dbReference>
<evidence type="ECO:0000256" key="6">
    <source>
        <dbReference type="PIRSR" id="PIRSR015582-2"/>
    </source>
</evidence>
<evidence type="ECO:0000256" key="4">
    <source>
        <dbReference type="ARBA" id="ARBA00022842"/>
    </source>
</evidence>
<dbReference type="InterPro" id="IPR040442">
    <property type="entry name" value="Pyrv_kinase-like_dom_sf"/>
</dbReference>
<dbReference type="Pfam" id="PF03328">
    <property type="entry name" value="HpcH_HpaI"/>
    <property type="match status" value="1"/>
</dbReference>
<dbReference type="PIRSF" id="PIRSF015582">
    <property type="entry name" value="Cit_lyase_B"/>
    <property type="match status" value="1"/>
</dbReference>
<feature type="domain" description="HpcH/HpaI aldolase/citrate lyase" evidence="7">
    <location>
        <begin position="4"/>
        <end position="230"/>
    </location>
</feature>
<reference evidence="8 9" key="1">
    <citation type="submission" date="2019-07" db="EMBL/GenBank/DDBJ databases">
        <title>Genome sequencing for Ferrovibrio sp. K5.</title>
        <authorList>
            <person name="Park S.-J."/>
        </authorList>
    </citation>
    <scope>NUCLEOTIDE SEQUENCE [LARGE SCALE GENOMIC DNA]</scope>
    <source>
        <strain evidence="8 9">K5</strain>
    </source>
</reference>